<reference evidence="2" key="1">
    <citation type="journal article" date="2023" name="G3 (Bethesda)">
        <title>Genome assembly and association tests identify interacting loci associated with vigor, precocity, and sex in interspecific pistachio rootstocks.</title>
        <authorList>
            <person name="Palmer W."/>
            <person name="Jacygrad E."/>
            <person name="Sagayaradj S."/>
            <person name="Cavanaugh K."/>
            <person name="Han R."/>
            <person name="Bertier L."/>
            <person name="Beede B."/>
            <person name="Kafkas S."/>
            <person name="Golino D."/>
            <person name="Preece J."/>
            <person name="Michelmore R."/>
        </authorList>
    </citation>
    <scope>NUCLEOTIDE SEQUENCE [LARGE SCALE GENOMIC DNA]</scope>
</reference>
<gene>
    <name evidence="1" type="ORF">Pint_05828</name>
</gene>
<accession>A0ACC0Z2V9</accession>
<evidence type="ECO:0000313" key="1">
    <source>
        <dbReference type="EMBL" id="KAJ0045617.1"/>
    </source>
</evidence>
<comment type="caution">
    <text evidence="1">The sequence shown here is derived from an EMBL/GenBank/DDBJ whole genome shotgun (WGS) entry which is preliminary data.</text>
</comment>
<dbReference type="EMBL" id="CM047738">
    <property type="protein sequence ID" value="KAJ0045617.1"/>
    <property type="molecule type" value="Genomic_DNA"/>
</dbReference>
<protein>
    <submittedName>
        <fullName evidence="1">Uncharacterized protein</fullName>
    </submittedName>
</protein>
<keyword evidence="2" id="KW-1185">Reference proteome</keyword>
<evidence type="ECO:0000313" key="2">
    <source>
        <dbReference type="Proteomes" id="UP001163603"/>
    </source>
</evidence>
<proteinExistence type="predicted"/>
<name>A0ACC0Z2V9_9ROSI</name>
<organism evidence="1 2">
    <name type="scientific">Pistacia integerrima</name>
    <dbReference type="NCBI Taxonomy" id="434235"/>
    <lineage>
        <taxon>Eukaryota</taxon>
        <taxon>Viridiplantae</taxon>
        <taxon>Streptophyta</taxon>
        <taxon>Embryophyta</taxon>
        <taxon>Tracheophyta</taxon>
        <taxon>Spermatophyta</taxon>
        <taxon>Magnoliopsida</taxon>
        <taxon>eudicotyledons</taxon>
        <taxon>Gunneridae</taxon>
        <taxon>Pentapetalae</taxon>
        <taxon>rosids</taxon>
        <taxon>malvids</taxon>
        <taxon>Sapindales</taxon>
        <taxon>Anacardiaceae</taxon>
        <taxon>Pistacia</taxon>
    </lineage>
</organism>
<dbReference type="Proteomes" id="UP001163603">
    <property type="component" value="Chromosome 3"/>
</dbReference>
<sequence length="860" mass="94021">MSVLDNLKNMYDVKLKPRMLRTLIREQFPDENHPARLPPELTKLISLLRTHKLLSESFDDSVDKKLAESWKSAVDEWVHAVLSLVSSNMFQSNKCWTGICLLGVTFQECAVHRFLASFSVWFNNIYSHIQPPAESQFVKVASLNTMSDLFSRLDGLPNAKRDGSSLASKLIQPLLKLINENDSEAVWEGAVHLLCTILTYFPASIHRYHDNAEAAIVSKLISGSCSVNMMKKLAYCLALLPKSKGDDDSWCLMMQKILLLINVHLNDFFQGFEEETKGSEAVRALVPPGKDSPPPLGGHTLLGEALDKATKQLPISTISLLILSCCMMLTSPYPVQVTVPIVPLLALVHRVIMVDGSVPRASLPFMTGMQQEFVCSELPLLHLYSLELLTAIIEGTRSQLLPHAAYIVRLVKQYFKRCALPELRIKLYSLTKSMVVSMGVGMALYLGQEVVDNASVDLNPVSDDNGFTASIPNPKAASLAVMQSSHRKRKHSTTGSFEQQNDKIGFEVEALKNGQQSPIALKIAAVEAIEVLLTVGGGLRSESWRPAVDFLLISLAADCCKEGWGNEGKGTSSPSGPTVTLADLQLSALHALLASLLSPSRGRPPYLARAFELFRRGKQQAGTKLAAFCAHALLTLEVLIHPRGLPMERFPASTYNSLDKVNNRFPENVYSGGQRHKTQGPPDSDDDDDLYHKWVGNDNIGEASALSPSKKTKDIPSETWTGNLSMAGSSGTKISEGSKEQLVMGMRSNEDEVVVESQQFQESIGQFQEHVTDDLKGPVLGTKRTVPDGGLDNKEHEVASTEDFLTDKQDGLTNVGGNVAGASSSDKGKSSVFDLDDDSSMDSFPDIVNGDPDSDVEELG</sequence>